<dbReference type="GO" id="GO:0005524">
    <property type="term" value="F:ATP binding"/>
    <property type="evidence" value="ECO:0007669"/>
    <property type="project" value="UniProtKB-KW"/>
</dbReference>
<sequence length="592" mass="65117">MAGVNTRVIPVGVNVSRVRAAVRRAHPAVVRLLRRVRRLAGGAVEAWRRSIQLRVVATTLLLSVAVAFFLAMALVGQVRDGLLEAKQQAALSQAGGGFREARAEYQNTDPATTTASFSQHLRTLVEDLASGGSNGRLYDVALLSAPGGQPDPAARSPMASGQLRPESIPATLRNEVFRRGRERVLQGDDGYYAYQYISARYDERNGGYRSTPALAVGTLLTSPQQGDYELYYVFPLTQEQETLSLVRNTLVTASAFLCVLLGVIAWLVTRQVVTPVRMAARIAERLAAGRLEERMRVEGEDDLARLASSFNKMATNLQRQIRQLEELSRVQRRFVSDVSHELRTPLTTVRMAADVLHEARDSFDPHVSRASELLQNQLDRFESLLTDLLEISRFDAGAAVLEAEPVDIRKIVHRVVEAHEYLAKRNGSRLIVKEPPEPCVAEVDPRRIERVLRNLVVNAVEHGEGRDVVIKVAAGEDSVAVAVRDYGVGLKPGESSLVFNRFWRADPARARTTGGTGLGLSIALEDAHLHGGWLQAWGEPGDGSQFRLTLPKVAGREIERSPIPLEPEDSRRNRGLRVAGAPYRRVTGASHA</sequence>
<organism evidence="19 20">
    <name type="scientific">Carbonactinospora thermoautotrophica</name>
    <dbReference type="NCBI Taxonomy" id="1469144"/>
    <lineage>
        <taxon>Bacteria</taxon>
        <taxon>Bacillati</taxon>
        <taxon>Actinomycetota</taxon>
        <taxon>Actinomycetes</taxon>
        <taxon>Kitasatosporales</taxon>
        <taxon>Carbonactinosporaceae</taxon>
        <taxon>Carbonactinospora</taxon>
    </lineage>
</organism>
<evidence type="ECO:0000256" key="11">
    <source>
        <dbReference type="ARBA" id="ARBA00022989"/>
    </source>
</evidence>
<dbReference type="Pfam" id="PF00512">
    <property type="entry name" value="HisKA"/>
    <property type="match status" value="1"/>
</dbReference>
<dbReference type="Gene3D" id="1.10.287.130">
    <property type="match status" value="1"/>
</dbReference>
<gene>
    <name evidence="19" type="ORF">LI90_3362</name>
</gene>
<dbReference type="SMART" id="SM00387">
    <property type="entry name" value="HATPase_c"/>
    <property type="match status" value="1"/>
</dbReference>
<dbReference type="PROSITE" id="PS50885">
    <property type="entry name" value="HAMP"/>
    <property type="match status" value="1"/>
</dbReference>
<proteinExistence type="predicted"/>
<dbReference type="PRINTS" id="PR00344">
    <property type="entry name" value="BCTRLSENSOR"/>
</dbReference>
<dbReference type="SMART" id="SM00388">
    <property type="entry name" value="HisKA"/>
    <property type="match status" value="1"/>
</dbReference>
<dbReference type="PROSITE" id="PS50109">
    <property type="entry name" value="HIS_KIN"/>
    <property type="match status" value="1"/>
</dbReference>
<dbReference type="PATRIC" id="fig|1469144.10.peg.3614"/>
<evidence type="ECO:0000313" key="20">
    <source>
        <dbReference type="Proteomes" id="UP000070188"/>
    </source>
</evidence>
<feature type="domain" description="Histidine kinase" evidence="17">
    <location>
        <begin position="337"/>
        <end position="554"/>
    </location>
</feature>
<evidence type="ECO:0000256" key="5">
    <source>
        <dbReference type="ARBA" id="ARBA00022553"/>
    </source>
</evidence>
<dbReference type="Pfam" id="PF02518">
    <property type="entry name" value="HATPase_c"/>
    <property type="match status" value="1"/>
</dbReference>
<evidence type="ECO:0000256" key="3">
    <source>
        <dbReference type="ARBA" id="ARBA00012438"/>
    </source>
</evidence>
<dbReference type="PANTHER" id="PTHR43547:SF2">
    <property type="entry name" value="HYBRID SIGNAL TRANSDUCTION HISTIDINE KINASE C"/>
    <property type="match status" value="1"/>
</dbReference>
<dbReference type="GO" id="GO:0000155">
    <property type="term" value="F:phosphorelay sensor kinase activity"/>
    <property type="evidence" value="ECO:0007669"/>
    <property type="project" value="InterPro"/>
</dbReference>
<dbReference type="EMBL" id="LAXD01000001">
    <property type="protein sequence ID" value="KWX02319.1"/>
    <property type="molecule type" value="Genomic_DNA"/>
</dbReference>
<reference evidence="20" key="1">
    <citation type="submission" date="2015-04" db="EMBL/GenBank/DDBJ databases">
        <title>Physiological reanalysis, assessment of diazotrophy, and genome sequences of multiple isolates of Streptomyces thermoautotrophicus.</title>
        <authorList>
            <person name="MacKellar D.C."/>
            <person name="Lieber L."/>
            <person name="Norman J."/>
            <person name="Bolger A."/>
            <person name="Tobin C."/>
            <person name="Murray J.W."/>
            <person name="Chang R."/>
            <person name="Ford T."/>
            <person name="Nguyen P.Q."/>
            <person name="Woodward J."/>
            <person name="Permingeat H."/>
            <person name="Joshi N.S."/>
            <person name="Silver P.A."/>
            <person name="Usadel B."/>
            <person name="Rutherford A.W."/>
            <person name="Friesen M."/>
            <person name="Prell J."/>
        </authorList>
    </citation>
    <scope>NUCLEOTIDE SEQUENCE [LARGE SCALE GENOMIC DNA]</scope>
    <source>
        <strain evidence="20">H1</strain>
    </source>
</reference>
<evidence type="ECO:0000256" key="14">
    <source>
        <dbReference type="ARBA" id="ARBA00035305"/>
    </source>
</evidence>
<evidence type="ECO:0000256" key="10">
    <source>
        <dbReference type="ARBA" id="ARBA00022840"/>
    </source>
</evidence>
<comment type="subcellular location">
    <subcellularLocation>
        <location evidence="2">Cell membrane</location>
        <topology evidence="2">Multi-pass membrane protein</topology>
    </subcellularLocation>
</comment>
<dbReference type="InterPro" id="IPR047669">
    <property type="entry name" value="MtrAB_MtrB"/>
</dbReference>
<dbReference type="InterPro" id="IPR036097">
    <property type="entry name" value="HisK_dim/P_sf"/>
</dbReference>
<dbReference type="Pfam" id="PF00672">
    <property type="entry name" value="HAMP"/>
    <property type="match status" value="1"/>
</dbReference>
<dbReference type="FunFam" id="1.10.287.130:FF:000010">
    <property type="entry name" value="Two-component sensor histidine kinase"/>
    <property type="match status" value="1"/>
</dbReference>
<feature type="transmembrane region" description="Helical" evidence="16">
    <location>
        <begin position="55"/>
        <end position="76"/>
    </location>
</feature>
<accession>A0A132MWT4</accession>
<dbReference type="GO" id="GO:0005886">
    <property type="term" value="C:plasma membrane"/>
    <property type="evidence" value="ECO:0007669"/>
    <property type="project" value="UniProtKB-SubCell"/>
</dbReference>
<protein>
    <recommendedName>
        <fullName evidence="14">Sensor histidine kinase MtrB</fullName>
        <ecNumber evidence="3">2.7.13.3</ecNumber>
    </recommendedName>
</protein>
<evidence type="ECO:0000313" key="19">
    <source>
        <dbReference type="EMBL" id="KWX02319.1"/>
    </source>
</evidence>
<dbReference type="InterPro" id="IPR036890">
    <property type="entry name" value="HATPase_C_sf"/>
</dbReference>
<dbReference type="AlphaFoldDB" id="A0A132MWT4"/>
<dbReference type="InterPro" id="IPR003660">
    <property type="entry name" value="HAMP_dom"/>
</dbReference>
<keyword evidence="10" id="KW-0067">ATP-binding</keyword>
<dbReference type="SUPFAM" id="SSF158472">
    <property type="entry name" value="HAMP domain-like"/>
    <property type="match status" value="1"/>
</dbReference>
<evidence type="ECO:0000259" key="17">
    <source>
        <dbReference type="PROSITE" id="PS50109"/>
    </source>
</evidence>
<dbReference type="InterPro" id="IPR005467">
    <property type="entry name" value="His_kinase_dom"/>
</dbReference>
<evidence type="ECO:0000256" key="8">
    <source>
        <dbReference type="ARBA" id="ARBA00022741"/>
    </source>
</evidence>
<evidence type="ECO:0000256" key="7">
    <source>
        <dbReference type="ARBA" id="ARBA00022692"/>
    </source>
</evidence>
<dbReference type="InterPro" id="IPR003594">
    <property type="entry name" value="HATPase_dom"/>
</dbReference>
<comment type="caution">
    <text evidence="19">The sequence shown here is derived from an EMBL/GenBank/DDBJ whole genome shotgun (WGS) entry which is preliminary data.</text>
</comment>
<feature type="region of interest" description="Disordered" evidence="15">
    <location>
        <begin position="559"/>
        <end position="580"/>
    </location>
</feature>
<dbReference type="PANTHER" id="PTHR43547">
    <property type="entry name" value="TWO-COMPONENT HISTIDINE KINASE"/>
    <property type="match status" value="1"/>
</dbReference>
<dbReference type="CDD" id="cd06225">
    <property type="entry name" value="HAMP"/>
    <property type="match status" value="1"/>
</dbReference>
<comment type="catalytic activity">
    <reaction evidence="1">
        <text>ATP + protein L-histidine = ADP + protein N-phospho-L-histidine.</text>
        <dbReference type="EC" id="2.7.13.3"/>
    </reaction>
</comment>
<keyword evidence="7 16" id="KW-0812">Transmembrane</keyword>
<feature type="domain" description="HAMP" evidence="18">
    <location>
        <begin position="270"/>
        <end position="322"/>
    </location>
</feature>
<keyword evidence="4" id="KW-1003">Cell membrane</keyword>
<keyword evidence="20" id="KW-1185">Reference proteome</keyword>
<evidence type="ECO:0000256" key="1">
    <source>
        <dbReference type="ARBA" id="ARBA00000085"/>
    </source>
</evidence>
<dbReference type="NCBIfam" id="NF040691">
    <property type="entry name" value="MtrAB_MtrB"/>
    <property type="match status" value="1"/>
</dbReference>
<dbReference type="FunFam" id="3.30.565.10:FF:000013">
    <property type="entry name" value="Two-component sensor histidine kinase"/>
    <property type="match status" value="1"/>
</dbReference>
<dbReference type="Gene3D" id="3.30.565.10">
    <property type="entry name" value="Histidine kinase-like ATPase, C-terminal domain"/>
    <property type="match status" value="1"/>
</dbReference>
<evidence type="ECO:0000256" key="16">
    <source>
        <dbReference type="SAM" id="Phobius"/>
    </source>
</evidence>
<dbReference type="Gene3D" id="6.10.340.10">
    <property type="match status" value="1"/>
</dbReference>
<dbReference type="OrthoDB" id="9786919at2"/>
<keyword evidence="6" id="KW-0808">Transferase</keyword>
<keyword evidence="5" id="KW-0597">Phosphoprotein</keyword>
<dbReference type="CDD" id="cd00082">
    <property type="entry name" value="HisKA"/>
    <property type="match status" value="1"/>
</dbReference>
<evidence type="ECO:0000256" key="15">
    <source>
        <dbReference type="SAM" id="MobiDB-lite"/>
    </source>
</evidence>
<evidence type="ECO:0000256" key="2">
    <source>
        <dbReference type="ARBA" id="ARBA00004651"/>
    </source>
</evidence>
<dbReference type="InterPro" id="IPR003661">
    <property type="entry name" value="HisK_dim/P_dom"/>
</dbReference>
<keyword evidence="8" id="KW-0547">Nucleotide-binding</keyword>
<evidence type="ECO:0000259" key="18">
    <source>
        <dbReference type="PROSITE" id="PS50885"/>
    </source>
</evidence>
<dbReference type="EC" id="2.7.13.3" evidence="3"/>
<evidence type="ECO:0000256" key="4">
    <source>
        <dbReference type="ARBA" id="ARBA00022475"/>
    </source>
</evidence>
<name>A0A132MWT4_9ACTN</name>
<dbReference type="STRING" id="1469144.LI90_3362"/>
<dbReference type="Proteomes" id="UP000070188">
    <property type="component" value="Unassembled WGS sequence"/>
</dbReference>
<dbReference type="SMART" id="SM00304">
    <property type="entry name" value="HAMP"/>
    <property type="match status" value="1"/>
</dbReference>
<evidence type="ECO:0000256" key="9">
    <source>
        <dbReference type="ARBA" id="ARBA00022777"/>
    </source>
</evidence>
<evidence type="ECO:0000256" key="6">
    <source>
        <dbReference type="ARBA" id="ARBA00022679"/>
    </source>
</evidence>
<dbReference type="SUPFAM" id="SSF47384">
    <property type="entry name" value="Homodimeric domain of signal transducing histidine kinase"/>
    <property type="match status" value="1"/>
</dbReference>
<dbReference type="InterPro" id="IPR004358">
    <property type="entry name" value="Sig_transdc_His_kin-like_C"/>
</dbReference>
<keyword evidence="13 16" id="KW-0472">Membrane</keyword>
<keyword evidence="12" id="KW-0902">Two-component regulatory system</keyword>
<dbReference type="CDD" id="cd00075">
    <property type="entry name" value="HATPase"/>
    <property type="match status" value="1"/>
</dbReference>
<evidence type="ECO:0000256" key="13">
    <source>
        <dbReference type="ARBA" id="ARBA00023136"/>
    </source>
</evidence>
<keyword evidence="11 16" id="KW-1133">Transmembrane helix</keyword>
<dbReference type="SUPFAM" id="SSF55874">
    <property type="entry name" value="ATPase domain of HSP90 chaperone/DNA topoisomerase II/histidine kinase"/>
    <property type="match status" value="1"/>
</dbReference>
<keyword evidence="9 19" id="KW-0418">Kinase</keyword>
<evidence type="ECO:0000256" key="12">
    <source>
        <dbReference type="ARBA" id="ARBA00023012"/>
    </source>
</evidence>